<dbReference type="EMBL" id="JBHSDK010000020">
    <property type="protein sequence ID" value="MFC4336433.1"/>
    <property type="molecule type" value="Genomic_DNA"/>
</dbReference>
<name>A0ABV8U029_9ACTN</name>
<proteinExistence type="predicted"/>
<keyword evidence="2" id="KW-1185">Reference proteome</keyword>
<organism evidence="1 2">
    <name type="scientific">Salininema proteolyticum</name>
    <dbReference type="NCBI Taxonomy" id="1607685"/>
    <lineage>
        <taxon>Bacteria</taxon>
        <taxon>Bacillati</taxon>
        <taxon>Actinomycetota</taxon>
        <taxon>Actinomycetes</taxon>
        <taxon>Glycomycetales</taxon>
        <taxon>Glycomycetaceae</taxon>
        <taxon>Salininema</taxon>
    </lineage>
</organism>
<evidence type="ECO:0000313" key="2">
    <source>
        <dbReference type="Proteomes" id="UP001595823"/>
    </source>
</evidence>
<dbReference type="Proteomes" id="UP001595823">
    <property type="component" value="Unassembled WGS sequence"/>
</dbReference>
<comment type="caution">
    <text evidence="1">The sequence shown here is derived from an EMBL/GenBank/DDBJ whole genome shotgun (WGS) entry which is preliminary data.</text>
</comment>
<accession>A0ABV8U029</accession>
<protein>
    <recommendedName>
        <fullName evidence="3">Transposase IS4-like domain-containing protein</fullName>
    </recommendedName>
</protein>
<dbReference type="RefSeq" id="WP_380622366.1">
    <property type="nucleotide sequence ID" value="NZ_JBHSDK010000020.1"/>
</dbReference>
<sequence length="178" mass="19735">MTPRCAAYSTELQYQELEALPWNTIPIGHTASGKEHGRKESRSVKITCVDESVEALRLPGASIAIRLHRRRKPRGKKETRETVYAVSNLPPREATAENFNHYLRGQWSIENRSHHIRDRVLGEDASTISIGTTPRVMAGIRNLAIGALRLSGATNIAATMRYNAKDPLRALPALGITT</sequence>
<reference evidence="2" key="1">
    <citation type="journal article" date="2019" name="Int. J. Syst. Evol. Microbiol.">
        <title>The Global Catalogue of Microorganisms (GCM) 10K type strain sequencing project: providing services to taxonomists for standard genome sequencing and annotation.</title>
        <authorList>
            <consortium name="The Broad Institute Genomics Platform"/>
            <consortium name="The Broad Institute Genome Sequencing Center for Infectious Disease"/>
            <person name="Wu L."/>
            <person name="Ma J."/>
        </authorList>
    </citation>
    <scope>NUCLEOTIDE SEQUENCE [LARGE SCALE GENOMIC DNA]</scope>
    <source>
        <strain evidence="2">IBRC-M 10908</strain>
    </source>
</reference>
<gene>
    <name evidence="1" type="ORF">ACFPET_14615</name>
</gene>
<evidence type="ECO:0000313" key="1">
    <source>
        <dbReference type="EMBL" id="MFC4336433.1"/>
    </source>
</evidence>
<evidence type="ECO:0008006" key="3">
    <source>
        <dbReference type="Google" id="ProtNLM"/>
    </source>
</evidence>